<dbReference type="Pfam" id="PF01098">
    <property type="entry name" value="FTSW_RODA_SPOVE"/>
    <property type="match status" value="1"/>
</dbReference>
<feature type="transmembrane region" description="Helical" evidence="6">
    <location>
        <begin position="175"/>
        <end position="191"/>
    </location>
</feature>
<proteinExistence type="predicted"/>
<comment type="caution">
    <text evidence="7">The sequence shown here is derived from an EMBL/GenBank/DDBJ whole genome shotgun (WGS) entry which is preliminary data.</text>
</comment>
<feature type="transmembrane region" description="Helical" evidence="6">
    <location>
        <begin position="13"/>
        <end position="31"/>
    </location>
</feature>
<dbReference type="GO" id="GO:0015648">
    <property type="term" value="F:lipid-linked peptidoglycan transporter activity"/>
    <property type="evidence" value="ECO:0007669"/>
    <property type="project" value="TreeGrafter"/>
</dbReference>
<dbReference type="OrthoDB" id="9768187at2"/>
<feature type="transmembrane region" description="Helical" evidence="6">
    <location>
        <begin position="43"/>
        <end position="62"/>
    </location>
</feature>
<evidence type="ECO:0000256" key="4">
    <source>
        <dbReference type="ARBA" id="ARBA00022989"/>
    </source>
</evidence>
<feature type="transmembrane region" description="Helical" evidence="6">
    <location>
        <begin position="74"/>
        <end position="94"/>
    </location>
</feature>
<evidence type="ECO:0000313" key="7">
    <source>
        <dbReference type="EMBL" id="KQL51072.1"/>
    </source>
</evidence>
<dbReference type="GO" id="GO:0008360">
    <property type="term" value="P:regulation of cell shape"/>
    <property type="evidence" value="ECO:0007669"/>
    <property type="project" value="UniProtKB-KW"/>
</dbReference>
<evidence type="ECO:0000256" key="3">
    <source>
        <dbReference type="ARBA" id="ARBA00022960"/>
    </source>
</evidence>
<organism evidence="7 8">
    <name type="scientific">Heyndrickxia shackletonii</name>
    <dbReference type="NCBI Taxonomy" id="157838"/>
    <lineage>
        <taxon>Bacteria</taxon>
        <taxon>Bacillati</taxon>
        <taxon>Bacillota</taxon>
        <taxon>Bacilli</taxon>
        <taxon>Bacillales</taxon>
        <taxon>Bacillaceae</taxon>
        <taxon>Heyndrickxia</taxon>
    </lineage>
</organism>
<keyword evidence="3" id="KW-0133">Cell shape</keyword>
<keyword evidence="8" id="KW-1185">Reference proteome</keyword>
<dbReference type="EMBL" id="LJJC01000006">
    <property type="protein sequence ID" value="KQL51072.1"/>
    <property type="molecule type" value="Genomic_DNA"/>
</dbReference>
<dbReference type="PANTHER" id="PTHR30474:SF1">
    <property type="entry name" value="PEPTIDOGLYCAN GLYCOSYLTRANSFERASE MRDB"/>
    <property type="match status" value="1"/>
</dbReference>
<name>A0A0Q3TAD9_9BACI</name>
<feature type="transmembrane region" description="Helical" evidence="6">
    <location>
        <begin position="361"/>
        <end position="384"/>
    </location>
</feature>
<dbReference type="PATRIC" id="fig|157838.3.peg.4166"/>
<dbReference type="GO" id="GO:0005886">
    <property type="term" value="C:plasma membrane"/>
    <property type="evidence" value="ECO:0007669"/>
    <property type="project" value="TreeGrafter"/>
</dbReference>
<evidence type="ECO:0000256" key="6">
    <source>
        <dbReference type="SAM" id="Phobius"/>
    </source>
</evidence>
<keyword evidence="2 6" id="KW-0812">Transmembrane</keyword>
<dbReference type="PANTHER" id="PTHR30474">
    <property type="entry name" value="CELL CYCLE PROTEIN"/>
    <property type="match status" value="1"/>
</dbReference>
<keyword evidence="5 6" id="KW-0472">Membrane</keyword>
<dbReference type="RefSeq" id="WP_055741370.1">
    <property type="nucleotide sequence ID" value="NZ_JAAIWL010000022.1"/>
</dbReference>
<dbReference type="InterPro" id="IPR001182">
    <property type="entry name" value="FtsW/RodA"/>
</dbReference>
<gene>
    <name evidence="7" type="ORF">AN964_18850</name>
</gene>
<sequence>MEKEHKIIDKIDWTLVLIIFLFFLVSCISISSAQTSDQYGMNFVIRQAFWYGIGIVIIGFSLLLEPSQYNKLSYYLYGFGIILLIGLIVAPHCVETGCLVPRKNGAISWYILPGAGQIQPSEFMKPFIILAISRVISSHHEKVRLKTFKSDFLLLVKIAVIAIIPLGLIMMQPDLGTSLVILVIVAGMTLVSGITWKIIAPLFISLSIIGGTILSLAIYKPEILIKYLEVPAYQFDRINTWIDPESYPDEGRQLRSSIMSIGSGEVFGKGFMGKQVYLPERHTDFIFSVIGEEYGFIGSSLVICLFFVLVYHLTKTAILTKEKFNTYVCAGVISMITFHVFQNIGMTIQVLPITGIPLPFISYGGSSLMGNMLALGVIFSIRFYHKEYMFSTSSDRFYM</sequence>
<evidence type="ECO:0000256" key="2">
    <source>
        <dbReference type="ARBA" id="ARBA00022692"/>
    </source>
</evidence>
<accession>A0A0Q3TAD9</accession>
<dbReference type="PROSITE" id="PS51257">
    <property type="entry name" value="PROKAR_LIPOPROTEIN"/>
    <property type="match status" value="1"/>
</dbReference>
<feature type="transmembrane region" description="Helical" evidence="6">
    <location>
        <begin position="198"/>
        <end position="219"/>
    </location>
</feature>
<feature type="transmembrane region" description="Helical" evidence="6">
    <location>
        <begin position="324"/>
        <end position="341"/>
    </location>
</feature>
<dbReference type="GO" id="GO:0032153">
    <property type="term" value="C:cell division site"/>
    <property type="evidence" value="ECO:0007669"/>
    <property type="project" value="TreeGrafter"/>
</dbReference>
<dbReference type="GO" id="GO:0051301">
    <property type="term" value="P:cell division"/>
    <property type="evidence" value="ECO:0007669"/>
    <property type="project" value="InterPro"/>
</dbReference>
<evidence type="ECO:0000313" key="8">
    <source>
        <dbReference type="Proteomes" id="UP000051888"/>
    </source>
</evidence>
<protein>
    <submittedName>
        <fullName evidence="7">Rod shape-determining protein RodA</fullName>
    </submittedName>
</protein>
<keyword evidence="4 6" id="KW-1133">Transmembrane helix</keyword>
<comment type="subcellular location">
    <subcellularLocation>
        <location evidence="1">Membrane</location>
        <topology evidence="1">Multi-pass membrane protein</topology>
    </subcellularLocation>
</comment>
<dbReference type="STRING" id="157838.AN964_18850"/>
<feature type="transmembrane region" description="Helical" evidence="6">
    <location>
        <begin position="152"/>
        <end position="169"/>
    </location>
</feature>
<feature type="transmembrane region" description="Helical" evidence="6">
    <location>
        <begin position="294"/>
        <end position="312"/>
    </location>
</feature>
<evidence type="ECO:0000256" key="5">
    <source>
        <dbReference type="ARBA" id="ARBA00023136"/>
    </source>
</evidence>
<reference evidence="7 8" key="1">
    <citation type="submission" date="2015-09" db="EMBL/GenBank/DDBJ databases">
        <title>Genome sequencing project for genomic taxonomy and phylogenomics of Bacillus-like bacteria.</title>
        <authorList>
            <person name="Liu B."/>
            <person name="Wang J."/>
            <person name="Zhu Y."/>
            <person name="Liu G."/>
            <person name="Chen Q."/>
            <person name="Chen Z."/>
            <person name="Lan J."/>
            <person name="Che J."/>
            <person name="Ge C."/>
            <person name="Shi H."/>
            <person name="Pan Z."/>
            <person name="Liu X."/>
        </authorList>
    </citation>
    <scope>NUCLEOTIDE SEQUENCE [LARGE SCALE GENOMIC DNA]</scope>
    <source>
        <strain evidence="7 8">LMG 18435</strain>
    </source>
</reference>
<dbReference type="Proteomes" id="UP000051888">
    <property type="component" value="Unassembled WGS sequence"/>
</dbReference>
<evidence type="ECO:0000256" key="1">
    <source>
        <dbReference type="ARBA" id="ARBA00004141"/>
    </source>
</evidence>
<dbReference type="AlphaFoldDB" id="A0A0Q3TAD9"/>